<proteinExistence type="predicted"/>
<name>A0A6A6H501_VIRVR</name>
<dbReference type="EMBL" id="ML991811">
    <property type="protein sequence ID" value="KAF2232941.1"/>
    <property type="molecule type" value="Genomic_DNA"/>
</dbReference>
<reference evidence="2" key="1">
    <citation type="journal article" date="2020" name="Stud. Mycol.">
        <title>101 Dothideomycetes genomes: a test case for predicting lifestyles and emergence of pathogens.</title>
        <authorList>
            <person name="Haridas S."/>
            <person name="Albert R."/>
            <person name="Binder M."/>
            <person name="Bloem J."/>
            <person name="Labutti K."/>
            <person name="Salamov A."/>
            <person name="Andreopoulos B."/>
            <person name="Baker S."/>
            <person name="Barry K."/>
            <person name="Bills G."/>
            <person name="Bluhm B."/>
            <person name="Cannon C."/>
            <person name="Castanera R."/>
            <person name="Culley D."/>
            <person name="Daum C."/>
            <person name="Ezra D."/>
            <person name="Gonzalez J."/>
            <person name="Henrissat B."/>
            <person name="Kuo A."/>
            <person name="Liang C."/>
            <person name="Lipzen A."/>
            <person name="Lutzoni F."/>
            <person name="Magnuson J."/>
            <person name="Mondo S."/>
            <person name="Nolan M."/>
            <person name="Ohm R."/>
            <person name="Pangilinan J."/>
            <person name="Park H.-J."/>
            <person name="Ramirez L."/>
            <person name="Alfaro M."/>
            <person name="Sun H."/>
            <person name="Tritt A."/>
            <person name="Yoshinaga Y."/>
            <person name="Zwiers L.-H."/>
            <person name="Turgeon B."/>
            <person name="Goodwin S."/>
            <person name="Spatafora J."/>
            <person name="Crous P."/>
            <person name="Grigoriev I."/>
        </authorList>
    </citation>
    <scope>NUCLEOTIDE SEQUENCE</scope>
    <source>
        <strain evidence="2">Tuck. ex Michener</strain>
    </source>
</reference>
<evidence type="ECO:0000256" key="1">
    <source>
        <dbReference type="SAM" id="MobiDB-lite"/>
    </source>
</evidence>
<feature type="region of interest" description="Disordered" evidence="1">
    <location>
        <begin position="104"/>
        <end position="168"/>
    </location>
</feature>
<evidence type="ECO:0000313" key="3">
    <source>
        <dbReference type="Proteomes" id="UP000800092"/>
    </source>
</evidence>
<sequence length="168" mass="18771">MEVYAGWGSKDVHALSEPPRTCQGGARHAVSRGSLERRRKQAADSRILGSEYKKRMQRQLPFQAAVDNVVQDVQEDIKPLERFGPVVGPQREVSSRFDDLIQGKKAEIRGPDHRDEEFGDHGSLNGLKDVAGDQSCPPSKAWPTHQTHGAVMTEQKIRRRSESEGCWG</sequence>
<dbReference type="Proteomes" id="UP000800092">
    <property type="component" value="Unassembled WGS sequence"/>
</dbReference>
<feature type="region of interest" description="Disordered" evidence="1">
    <location>
        <begin position="1"/>
        <end position="50"/>
    </location>
</feature>
<keyword evidence="3" id="KW-1185">Reference proteome</keyword>
<organism evidence="2 3">
    <name type="scientific">Viridothelium virens</name>
    <name type="common">Speckled blister lichen</name>
    <name type="synonym">Trypethelium virens</name>
    <dbReference type="NCBI Taxonomy" id="1048519"/>
    <lineage>
        <taxon>Eukaryota</taxon>
        <taxon>Fungi</taxon>
        <taxon>Dikarya</taxon>
        <taxon>Ascomycota</taxon>
        <taxon>Pezizomycotina</taxon>
        <taxon>Dothideomycetes</taxon>
        <taxon>Dothideomycetes incertae sedis</taxon>
        <taxon>Trypetheliales</taxon>
        <taxon>Trypetheliaceae</taxon>
        <taxon>Viridothelium</taxon>
    </lineage>
</organism>
<dbReference type="AlphaFoldDB" id="A0A6A6H501"/>
<evidence type="ECO:0000313" key="2">
    <source>
        <dbReference type="EMBL" id="KAF2232941.1"/>
    </source>
</evidence>
<accession>A0A6A6H501</accession>
<protein>
    <submittedName>
        <fullName evidence="2">Uncharacterized protein</fullName>
    </submittedName>
</protein>
<gene>
    <name evidence="2" type="ORF">EV356DRAFT_504678</name>
</gene>
<feature type="compositionally biased region" description="Basic and acidic residues" evidence="1">
    <location>
        <begin position="104"/>
        <end position="120"/>
    </location>
</feature>